<protein>
    <submittedName>
        <fullName evidence="2">O-methyltransferase</fullName>
    </submittedName>
</protein>
<accession>A0AC34FYZ6</accession>
<evidence type="ECO:0000313" key="2">
    <source>
        <dbReference type="WBParaSite" id="ES5_v2.g22288.t1"/>
    </source>
</evidence>
<organism evidence="1 2">
    <name type="scientific">Panagrolaimus sp. ES5</name>
    <dbReference type="NCBI Taxonomy" id="591445"/>
    <lineage>
        <taxon>Eukaryota</taxon>
        <taxon>Metazoa</taxon>
        <taxon>Ecdysozoa</taxon>
        <taxon>Nematoda</taxon>
        <taxon>Chromadorea</taxon>
        <taxon>Rhabditida</taxon>
        <taxon>Tylenchina</taxon>
        <taxon>Panagrolaimomorpha</taxon>
        <taxon>Panagrolaimoidea</taxon>
        <taxon>Panagrolaimidae</taxon>
        <taxon>Panagrolaimus</taxon>
    </lineage>
</organism>
<dbReference type="WBParaSite" id="ES5_v2.g22288.t1">
    <property type="protein sequence ID" value="ES5_v2.g22288.t1"/>
    <property type="gene ID" value="ES5_v2.g22288"/>
</dbReference>
<reference evidence="2" key="1">
    <citation type="submission" date="2022-11" db="UniProtKB">
        <authorList>
            <consortium name="WormBaseParasite"/>
        </authorList>
    </citation>
    <scope>IDENTIFICATION</scope>
</reference>
<evidence type="ECO:0000313" key="1">
    <source>
        <dbReference type="Proteomes" id="UP000887579"/>
    </source>
</evidence>
<sequence length="226" mass="24885">MNVAKSFERSNNPIIDYCAKISVKQTEIEKQLYNATFAVAEDSMMIGAPEVLQFGKNFIRLIGAKRCLDVGTFTGASALAWALALPVDGEVATFDVEHTDLNAAGMPIFDKHTEIKQKIKFYLGPATDALDKMIFDGESGKWDFAFIDADKQNYPNYYEKCMTLLKSGGVIFIDNALWSGKVATDPNNLTEQGKAIDATNKLIAADDRADNMLLNLGDGLHVVFKK</sequence>
<name>A0AC34FYZ6_9BILA</name>
<dbReference type="Proteomes" id="UP000887579">
    <property type="component" value="Unplaced"/>
</dbReference>
<proteinExistence type="predicted"/>